<dbReference type="PROSITE" id="PS51257">
    <property type="entry name" value="PROKAR_LIPOPROTEIN"/>
    <property type="match status" value="1"/>
</dbReference>
<dbReference type="Gene3D" id="1.10.287.470">
    <property type="entry name" value="Helix hairpin bin"/>
    <property type="match status" value="2"/>
</dbReference>
<dbReference type="EMBL" id="LR215729">
    <property type="protein sequence ID" value="VEV98929.1"/>
    <property type="molecule type" value="Genomic_DNA"/>
</dbReference>
<gene>
    <name evidence="3" type="ORF">PMYSY11_3885</name>
</gene>
<dbReference type="SUPFAM" id="SSF111369">
    <property type="entry name" value="HlyD-like secretion proteins"/>
    <property type="match status" value="1"/>
</dbReference>
<protein>
    <recommendedName>
        <fullName evidence="2">YbhG-like alpha-helical hairpin domain-containing protein</fullName>
    </recommendedName>
</protein>
<dbReference type="PANTHER" id="PTHR30438">
    <property type="entry name" value="36 KDA ANTIGEN-RELATED"/>
    <property type="match status" value="1"/>
</dbReference>
<dbReference type="Gene3D" id="2.40.50.100">
    <property type="match status" value="1"/>
</dbReference>
<keyword evidence="1" id="KW-0175">Coiled coil</keyword>
<name>A0A653E881_9PSED</name>
<dbReference type="Pfam" id="PF25881">
    <property type="entry name" value="HH_YBHG"/>
    <property type="match status" value="1"/>
</dbReference>
<sequence length="317" mass="34606">MRHRSIVLLFALMLLGCEPAPPELLGTLEWDRITLPAELSERITAEHVKEGAQVAAGDLLLELDPRRQDARIAQAQGELSQNRAKLAELVKGARVENIQAAEATLEQSQASKLEADRNYARLATLYSRKQIALAELDKARAARDEAQAATRNARANLEELTNGTRIEQIQQAQAAQASSEGKLRELQLAREHLSLQAPRAGRIDALPYKTGDQPPAGAQLVVMLVGDAPYARLFIPASLRTQLTIGDELQVTVQGNNTTYTGHVRSISSDPSFTPYYALTGEDASRLMYRAEVVLQGVEAAKLPAGLPVTVRLPEHE</sequence>
<accession>A0A653E881</accession>
<dbReference type="PANTHER" id="PTHR30438:SF2">
    <property type="entry name" value="MEMBRANE PROTEIN"/>
    <property type="match status" value="1"/>
</dbReference>
<feature type="coiled-coil region" evidence="1">
    <location>
        <begin position="98"/>
        <end position="189"/>
    </location>
</feature>
<dbReference type="InterPro" id="IPR059052">
    <property type="entry name" value="HH_YbhG-like"/>
</dbReference>
<evidence type="ECO:0000259" key="2">
    <source>
        <dbReference type="Pfam" id="PF25881"/>
    </source>
</evidence>
<feature type="domain" description="YbhG-like alpha-helical hairpin" evidence="2">
    <location>
        <begin position="65"/>
        <end position="186"/>
    </location>
</feature>
<evidence type="ECO:0000313" key="3">
    <source>
        <dbReference type="EMBL" id="VEV98929.1"/>
    </source>
</evidence>
<dbReference type="RefSeq" id="WP_150549215.1">
    <property type="nucleotide sequence ID" value="NZ_LR215729.2"/>
</dbReference>
<dbReference type="AlphaFoldDB" id="A0A653E881"/>
<dbReference type="GO" id="GO:0005886">
    <property type="term" value="C:plasma membrane"/>
    <property type="evidence" value="ECO:0007669"/>
    <property type="project" value="TreeGrafter"/>
</dbReference>
<proteinExistence type="predicted"/>
<evidence type="ECO:0000256" key="1">
    <source>
        <dbReference type="SAM" id="Coils"/>
    </source>
</evidence>
<organism evidence="3">
    <name type="scientific">Pseudomonas marincola</name>
    <dbReference type="NCBI Taxonomy" id="437900"/>
    <lineage>
        <taxon>Bacteria</taxon>
        <taxon>Pseudomonadati</taxon>
        <taxon>Pseudomonadota</taxon>
        <taxon>Gammaproteobacteria</taxon>
        <taxon>Pseudomonadales</taxon>
        <taxon>Pseudomonadaceae</taxon>
        <taxon>Pseudomonas</taxon>
    </lineage>
</organism>
<reference evidence="3" key="1">
    <citation type="submission" date="2019-02" db="EMBL/GenBank/DDBJ databases">
        <authorList>
            <consortium name="Genoscope - CEA"/>
            <person name="William W."/>
        </authorList>
    </citation>
    <scope>NUCLEOTIDE SEQUENCE [LARGE SCALE GENOMIC DNA]</scope>
    <source>
        <strain evidence="3">YSy11</strain>
    </source>
</reference>